<proteinExistence type="inferred from homology"/>
<dbReference type="Gene3D" id="3.40.50.10490">
    <property type="entry name" value="Glucose-6-phosphate isomerase like protein, domain 1"/>
    <property type="match status" value="1"/>
</dbReference>
<organism evidence="9 10">
    <name type="scientific">Calicophoron daubneyi</name>
    <name type="common">Rumen fluke</name>
    <name type="synonym">Paramphistomum daubneyi</name>
    <dbReference type="NCBI Taxonomy" id="300641"/>
    <lineage>
        <taxon>Eukaryota</taxon>
        <taxon>Metazoa</taxon>
        <taxon>Spiralia</taxon>
        <taxon>Lophotrochozoa</taxon>
        <taxon>Platyhelminthes</taxon>
        <taxon>Trematoda</taxon>
        <taxon>Digenea</taxon>
        <taxon>Plagiorchiida</taxon>
        <taxon>Pronocephalata</taxon>
        <taxon>Paramphistomoidea</taxon>
        <taxon>Paramphistomidae</taxon>
        <taxon>Calicophoron</taxon>
    </lineage>
</organism>
<evidence type="ECO:0000256" key="5">
    <source>
        <dbReference type="ARBA" id="ARBA00023274"/>
    </source>
</evidence>
<dbReference type="InterPro" id="IPR005706">
    <property type="entry name" value="Ribosomal_uS2_bac/mit/plastid"/>
</dbReference>
<evidence type="ECO:0000313" key="9">
    <source>
        <dbReference type="EMBL" id="CAL5137743.1"/>
    </source>
</evidence>
<dbReference type="InterPro" id="IPR023591">
    <property type="entry name" value="Ribosomal_uS2_flav_dom_sf"/>
</dbReference>
<dbReference type="HAMAP" id="MF_00291_B">
    <property type="entry name" value="Ribosomal_uS2_B"/>
    <property type="match status" value="1"/>
</dbReference>
<evidence type="ECO:0000256" key="8">
    <source>
        <dbReference type="ARBA" id="ARBA00083109"/>
    </source>
</evidence>
<gene>
    <name evidence="9" type="ORF">CDAUBV1_LOCUS12232</name>
</gene>
<dbReference type="PANTHER" id="PTHR12534">
    <property type="entry name" value="30S RIBOSOMAL PROTEIN S2 PROKARYOTIC AND ORGANELLAR"/>
    <property type="match status" value="1"/>
</dbReference>
<dbReference type="CDD" id="cd01425">
    <property type="entry name" value="RPS2"/>
    <property type="match status" value="1"/>
</dbReference>
<dbReference type="InterPro" id="IPR018130">
    <property type="entry name" value="Ribosomal_uS2_CS"/>
</dbReference>
<evidence type="ECO:0000256" key="7">
    <source>
        <dbReference type="ARBA" id="ARBA00071390"/>
    </source>
</evidence>
<evidence type="ECO:0000256" key="4">
    <source>
        <dbReference type="ARBA" id="ARBA00023128"/>
    </source>
</evidence>
<evidence type="ECO:0000256" key="6">
    <source>
        <dbReference type="ARBA" id="ARBA00059792"/>
    </source>
</evidence>
<dbReference type="PANTHER" id="PTHR12534:SF0">
    <property type="entry name" value="SMALL RIBOSOMAL SUBUNIT PROTEIN US2M"/>
    <property type="match status" value="1"/>
</dbReference>
<dbReference type="Proteomes" id="UP001497525">
    <property type="component" value="Unassembled WGS sequence"/>
</dbReference>
<sequence length="257" mass="29201">MFTRSSYSLEYSAFRFSRRLLSLPSPKPNVPSASVAAVFPKPLDSPDYFSLRDIVTVRELFQARAHFGHRSVLRNEYMTPYIFGSRQGVDIIDLEQTRPLLFEALNFTAHIAYRKGIILFMGQNPQMLPLIERTAKTVGEFSYCRHWSDETFTDAKHKFNDAVRLPDLVIFLTTLTSVAQPHTAVRDAAKIMIPSVAIVDTNADPRLVTYPIPGNDDTPVTIRLWCALFAEAIRRGKRRAERDAKLRSQMSDTSSTE</sequence>
<name>A0AAV2TS02_CALDB</name>
<dbReference type="PROSITE" id="PS00962">
    <property type="entry name" value="RIBOSOMAL_S2_1"/>
    <property type="match status" value="1"/>
</dbReference>
<dbReference type="GO" id="GO:0005763">
    <property type="term" value="C:mitochondrial small ribosomal subunit"/>
    <property type="evidence" value="ECO:0007669"/>
    <property type="project" value="UniProtKB-ARBA"/>
</dbReference>
<keyword evidence="5" id="KW-0687">Ribonucleoprotein</keyword>
<dbReference type="AlphaFoldDB" id="A0AAV2TS02"/>
<dbReference type="GO" id="GO:0006412">
    <property type="term" value="P:translation"/>
    <property type="evidence" value="ECO:0007669"/>
    <property type="project" value="InterPro"/>
</dbReference>
<dbReference type="FunFam" id="3.40.50.10490:FF:000026">
    <property type="entry name" value="28S ribosomal protein S2, mitochondrial"/>
    <property type="match status" value="1"/>
</dbReference>
<evidence type="ECO:0000256" key="2">
    <source>
        <dbReference type="ARBA" id="ARBA00006242"/>
    </source>
</evidence>
<protein>
    <recommendedName>
        <fullName evidence="7">Small ribosomal subunit protein uS2m</fullName>
    </recommendedName>
    <alternativeName>
        <fullName evidence="8">28S ribosomal protein S2, mitochondrial</fullName>
    </alternativeName>
</protein>
<dbReference type="PRINTS" id="PR00395">
    <property type="entry name" value="RIBOSOMALS2"/>
</dbReference>
<keyword evidence="3" id="KW-0689">Ribosomal protein</keyword>
<evidence type="ECO:0000313" key="10">
    <source>
        <dbReference type="Proteomes" id="UP001497525"/>
    </source>
</evidence>
<keyword evidence="4" id="KW-0496">Mitochondrion</keyword>
<dbReference type="InterPro" id="IPR001865">
    <property type="entry name" value="Ribosomal_uS2"/>
</dbReference>
<comment type="similarity">
    <text evidence="2">Belongs to the universal ribosomal protein uS2 family.</text>
</comment>
<reference evidence="9" key="1">
    <citation type="submission" date="2024-06" db="EMBL/GenBank/DDBJ databases">
        <authorList>
            <person name="Liu X."/>
            <person name="Lenzi L."/>
            <person name="Haldenby T S."/>
            <person name="Uol C."/>
        </authorList>
    </citation>
    <scope>NUCLEOTIDE SEQUENCE</scope>
</reference>
<dbReference type="SUPFAM" id="SSF52313">
    <property type="entry name" value="Ribosomal protein S2"/>
    <property type="match status" value="1"/>
</dbReference>
<dbReference type="GO" id="GO:0005743">
    <property type="term" value="C:mitochondrial inner membrane"/>
    <property type="evidence" value="ECO:0007669"/>
    <property type="project" value="UniProtKB-ARBA"/>
</dbReference>
<evidence type="ECO:0000256" key="1">
    <source>
        <dbReference type="ARBA" id="ARBA00004173"/>
    </source>
</evidence>
<dbReference type="GO" id="GO:0003735">
    <property type="term" value="F:structural constituent of ribosome"/>
    <property type="evidence" value="ECO:0007669"/>
    <property type="project" value="InterPro"/>
</dbReference>
<evidence type="ECO:0000256" key="3">
    <source>
        <dbReference type="ARBA" id="ARBA00022980"/>
    </source>
</evidence>
<accession>A0AAV2TS02</accession>
<dbReference type="Pfam" id="PF00318">
    <property type="entry name" value="Ribosomal_S2"/>
    <property type="match status" value="2"/>
</dbReference>
<comment type="function">
    <text evidence="6">Required for mitoribosome formation and stability, and mitochondrial translation.</text>
</comment>
<comment type="subcellular location">
    <subcellularLocation>
        <location evidence="1">Mitochondrion</location>
    </subcellularLocation>
</comment>
<comment type="caution">
    <text evidence="9">The sequence shown here is derived from an EMBL/GenBank/DDBJ whole genome shotgun (WGS) entry which is preliminary data.</text>
</comment>
<dbReference type="EMBL" id="CAXLJL010000434">
    <property type="protein sequence ID" value="CAL5137743.1"/>
    <property type="molecule type" value="Genomic_DNA"/>
</dbReference>